<evidence type="ECO:0000313" key="5">
    <source>
        <dbReference type="Proteomes" id="UP000297966"/>
    </source>
</evidence>
<dbReference type="Pfam" id="PF01361">
    <property type="entry name" value="Tautomerase"/>
    <property type="match status" value="1"/>
</dbReference>
<dbReference type="Proteomes" id="UP000297966">
    <property type="component" value="Unassembled WGS sequence"/>
</dbReference>
<comment type="similarity">
    <text evidence="1">Belongs to the 4-oxalocrotonate tautomerase family.</text>
</comment>
<comment type="caution">
    <text evidence="4">The sequence shown here is derived from an EMBL/GenBank/DDBJ whole genome shotgun (WGS) entry which is preliminary data.</text>
</comment>
<name>A0A4Y9M3N5_9BRAD</name>
<dbReference type="GO" id="GO:0016853">
    <property type="term" value="F:isomerase activity"/>
    <property type="evidence" value="ECO:0007669"/>
    <property type="project" value="UniProtKB-KW"/>
</dbReference>
<dbReference type="EMBL" id="SPQT01000002">
    <property type="protein sequence ID" value="TFV49760.1"/>
    <property type="molecule type" value="Genomic_DNA"/>
</dbReference>
<dbReference type="OrthoDB" id="7867220at2"/>
<feature type="domain" description="4-oxalocrotonate tautomerase-like" evidence="3">
    <location>
        <begin position="2"/>
        <end position="60"/>
    </location>
</feature>
<dbReference type="PANTHER" id="PTHR35530">
    <property type="entry name" value="TAUTOMERASE-RELATED"/>
    <property type="match status" value="1"/>
</dbReference>
<dbReference type="Gene3D" id="3.30.429.10">
    <property type="entry name" value="Macrophage Migration Inhibitory Factor"/>
    <property type="match status" value="1"/>
</dbReference>
<reference evidence="4 5" key="1">
    <citation type="submission" date="2019-03" db="EMBL/GenBank/DDBJ databases">
        <title>Bradyrhizobium diversity isolated from nodules of Chamaecrista fasciculata.</title>
        <authorList>
            <person name="Klepa M.S."/>
            <person name="Urquiaga M.O."/>
            <person name="Hungria M."/>
            <person name="Delamuta J.R."/>
        </authorList>
    </citation>
    <scope>NUCLEOTIDE SEQUENCE [LARGE SCALE GENOMIC DNA]</scope>
    <source>
        <strain evidence="4 5">CNPSo 3448</strain>
    </source>
</reference>
<dbReference type="PANTHER" id="PTHR35530:SF2">
    <property type="entry name" value="BSL4019 PROTEIN"/>
    <property type="match status" value="1"/>
</dbReference>
<protein>
    <submittedName>
        <fullName evidence="4">4-oxalocrotonate tautomerase family protein</fullName>
    </submittedName>
</protein>
<accession>A0A4Y9M3N5</accession>
<dbReference type="InterPro" id="IPR014347">
    <property type="entry name" value="Tautomerase/MIF_sf"/>
</dbReference>
<dbReference type="InterPro" id="IPR004370">
    <property type="entry name" value="4-OT-like_dom"/>
</dbReference>
<dbReference type="SUPFAM" id="SSF55331">
    <property type="entry name" value="Tautomerase/MIF"/>
    <property type="match status" value="1"/>
</dbReference>
<evidence type="ECO:0000259" key="3">
    <source>
        <dbReference type="Pfam" id="PF01361"/>
    </source>
</evidence>
<proteinExistence type="inferred from homology"/>
<keyword evidence="5" id="KW-1185">Reference proteome</keyword>
<evidence type="ECO:0000256" key="2">
    <source>
        <dbReference type="ARBA" id="ARBA00023235"/>
    </source>
</evidence>
<dbReference type="AlphaFoldDB" id="A0A4Y9M3N5"/>
<keyword evidence="2" id="KW-0413">Isomerase</keyword>
<gene>
    <name evidence="4" type="ORF">E4K65_06200</name>
</gene>
<evidence type="ECO:0000313" key="4">
    <source>
        <dbReference type="EMBL" id="TFV49760.1"/>
    </source>
</evidence>
<sequence length="77" mass="8360">MPFANVKIPQAALSRAQKAEIVHRLTALFVDYFGEAVRPHTMVLIEEVGDGGYGRADEVFVVPDAYRARDAVTPASG</sequence>
<evidence type="ECO:0000256" key="1">
    <source>
        <dbReference type="ARBA" id="ARBA00006723"/>
    </source>
</evidence>
<dbReference type="RefSeq" id="WP_135173405.1">
    <property type="nucleotide sequence ID" value="NZ_SPQT01000002.1"/>
</dbReference>
<organism evidence="4 5">
    <name type="scientific">Bradyrhizobium niftali</name>
    <dbReference type="NCBI Taxonomy" id="2560055"/>
    <lineage>
        <taxon>Bacteria</taxon>
        <taxon>Pseudomonadati</taxon>
        <taxon>Pseudomonadota</taxon>
        <taxon>Alphaproteobacteria</taxon>
        <taxon>Hyphomicrobiales</taxon>
        <taxon>Nitrobacteraceae</taxon>
        <taxon>Bradyrhizobium</taxon>
    </lineage>
</organism>